<sequence length="58" mass="6442">MTTVLICRNAPTDSCRNLTALMPRCTKTSFLITPHYTCAHRNSDNLHNAAFKGYSLVA</sequence>
<evidence type="ECO:0000313" key="1">
    <source>
        <dbReference type="EMBL" id="KAK2193675.1"/>
    </source>
</evidence>
<comment type="caution">
    <text evidence="1">The sequence shown here is derived from an EMBL/GenBank/DDBJ whole genome shotgun (WGS) entry which is preliminary data.</text>
</comment>
<dbReference type="Proteomes" id="UP001209878">
    <property type="component" value="Unassembled WGS sequence"/>
</dbReference>
<reference evidence="1" key="1">
    <citation type="journal article" date="2023" name="Mol. Biol. Evol.">
        <title>Third-Generation Sequencing Reveals the Adaptive Role of the Epigenome in Three Deep-Sea Polychaetes.</title>
        <authorList>
            <person name="Perez M."/>
            <person name="Aroh O."/>
            <person name="Sun Y."/>
            <person name="Lan Y."/>
            <person name="Juniper S.K."/>
            <person name="Young C.R."/>
            <person name="Angers B."/>
            <person name="Qian P.Y."/>
        </authorList>
    </citation>
    <scope>NUCLEOTIDE SEQUENCE</scope>
    <source>
        <strain evidence="1">R07B-5</strain>
    </source>
</reference>
<accession>A0AAD9ULH8</accession>
<name>A0AAD9ULH8_RIDPI</name>
<protein>
    <submittedName>
        <fullName evidence="1">Uncharacterized protein</fullName>
    </submittedName>
</protein>
<evidence type="ECO:0000313" key="2">
    <source>
        <dbReference type="Proteomes" id="UP001209878"/>
    </source>
</evidence>
<dbReference type="EMBL" id="JAODUO010000008">
    <property type="protein sequence ID" value="KAK2193675.1"/>
    <property type="molecule type" value="Genomic_DNA"/>
</dbReference>
<keyword evidence="2" id="KW-1185">Reference proteome</keyword>
<organism evidence="1 2">
    <name type="scientific">Ridgeia piscesae</name>
    <name type="common">Tubeworm</name>
    <dbReference type="NCBI Taxonomy" id="27915"/>
    <lineage>
        <taxon>Eukaryota</taxon>
        <taxon>Metazoa</taxon>
        <taxon>Spiralia</taxon>
        <taxon>Lophotrochozoa</taxon>
        <taxon>Annelida</taxon>
        <taxon>Polychaeta</taxon>
        <taxon>Sedentaria</taxon>
        <taxon>Canalipalpata</taxon>
        <taxon>Sabellida</taxon>
        <taxon>Siboglinidae</taxon>
        <taxon>Ridgeia</taxon>
    </lineage>
</organism>
<gene>
    <name evidence="1" type="ORF">NP493_8g03000</name>
</gene>
<proteinExistence type="predicted"/>
<dbReference type="AlphaFoldDB" id="A0AAD9ULH8"/>